<dbReference type="CDD" id="cd01129">
    <property type="entry name" value="PulE-GspE-like"/>
    <property type="match status" value="1"/>
</dbReference>
<evidence type="ECO:0000256" key="3">
    <source>
        <dbReference type="ARBA" id="ARBA00022840"/>
    </source>
</evidence>
<dbReference type="Gene3D" id="3.30.450.90">
    <property type="match status" value="1"/>
</dbReference>
<evidence type="ECO:0000256" key="2">
    <source>
        <dbReference type="ARBA" id="ARBA00022741"/>
    </source>
</evidence>
<feature type="domain" description="Bacterial type II secretion system protein E" evidence="4">
    <location>
        <begin position="416"/>
        <end position="430"/>
    </location>
</feature>
<evidence type="ECO:0000313" key="6">
    <source>
        <dbReference type="Proteomes" id="UP001556220"/>
    </source>
</evidence>
<dbReference type="Proteomes" id="UP001556220">
    <property type="component" value="Unassembled WGS sequence"/>
</dbReference>
<reference evidence="5 6" key="1">
    <citation type="submission" date="2024-06" db="EMBL/GenBank/DDBJ databases">
        <authorList>
            <person name="Woo H."/>
        </authorList>
    </citation>
    <scope>NUCLEOTIDE SEQUENCE [LARGE SCALE GENOMIC DNA]</scope>
    <source>
        <strain evidence="5 6">Si-c</strain>
    </source>
</reference>
<dbReference type="PANTHER" id="PTHR30258">
    <property type="entry name" value="TYPE II SECRETION SYSTEM PROTEIN GSPE-RELATED"/>
    <property type="match status" value="1"/>
</dbReference>
<organism evidence="5 6">
    <name type="scientific">Rhodanobacter lycopersici</name>
    <dbReference type="NCBI Taxonomy" id="3162487"/>
    <lineage>
        <taxon>Bacteria</taxon>
        <taxon>Pseudomonadati</taxon>
        <taxon>Pseudomonadota</taxon>
        <taxon>Gammaproteobacteria</taxon>
        <taxon>Lysobacterales</taxon>
        <taxon>Rhodanobacteraceae</taxon>
        <taxon>Rhodanobacter</taxon>
    </lineage>
</organism>
<keyword evidence="2" id="KW-0547">Nucleotide-binding</keyword>
<dbReference type="PROSITE" id="PS00662">
    <property type="entry name" value="T2SP_E"/>
    <property type="match status" value="1"/>
</dbReference>
<evidence type="ECO:0000256" key="1">
    <source>
        <dbReference type="ARBA" id="ARBA00006611"/>
    </source>
</evidence>
<dbReference type="InterPro" id="IPR001482">
    <property type="entry name" value="T2SS/T4SS_dom"/>
</dbReference>
<sequence length="614" mass="67351">MAVSPQIASLLGRRGRLELDELLAALMVDGYVTAEDAKQVRMGSRSGRSAVELHPLVLIANAKLPNQRDPGRPLSLETLVEWLAGHAGLPYLKIDPMKVNVAAVTQVVSHAYAQRHRILPVAAATGEVTFATAEPFDAAWATDLSHMLRRDVHRVVSSPIDINRYLQEFYGVQRSIQLAQDAKANGGYDTSAILNFEQLVELGKSGEVGADDRHVVHIVDWLLQYAFEQRASDIHLEPRREAGQMRFRIDGVMHKVFELPPPVMSAVTARIKILARMDVAEKRRPQDGRIKTRSSTGREVELRVSSMPTAFGEKMVLRIFDPDLVVKDFAQLGFSAGETVQWRHMVERPHGIVLVTGPTGSGKTTTLYSTLKHLATPAMNVCTVEDPIEMVSSEFNQMQVQPSIDLDFAAGVRTLLRQDPDIIMVGEIRDLETAQMAVQASLTGHLVLSTLHTNDAPSAVTRLLDLGVPHYLIQSTLTGVVAQRLVRTLCPYCKREAAQNPHEWAALTHGWSLPVPPTVCAPVGCLECRNTGFMGRTGIYEMMPISPRLRGLIAAQLELGNFGKTALSEGMRPLRISAAEQVARGLTTVQEVLAVLPPIEAPDDPDLPQQPGNA</sequence>
<dbReference type="SUPFAM" id="SSF52540">
    <property type="entry name" value="P-loop containing nucleoside triphosphate hydrolases"/>
    <property type="match status" value="1"/>
</dbReference>
<gene>
    <name evidence="5" type="ORF">ABQJ54_16240</name>
</gene>
<keyword evidence="6" id="KW-1185">Reference proteome</keyword>
<dbReference type="Pfam" id="PF00437">
    <property type="entry name" value="T2SSE"/>
    <property type="match status" value="1"/>
</dbReference>
<dbReference type="Pfam" id="PF05157">
    <property type="entry name" value="MshEN"/>
    <property type="match status" value="1"/>
</dbReference>
<dbReference type="InterPro" id="IPR037257">
    <property type="entry name" value="T2SS_E_N_sf"/>
</dbReference>
<evidence type="ECO:0000259" key="4">
    <source>
        <dbReference type="PROSITE" id="PS00662"/>
    </source>
</evidence>
<proteinExistence type="inferred from homology"/>
<name>A0ABV3QJJ4_9GAMM</name>
<dbReference type="EMBL" id="JBFOHK010000005">
    <property type="protein sequence ID" value="MEW9573306.1"/>
    <property type="molecule type" value="Genomic_DNA"/>
</dbReference>
<dbReference type="Gene3D" id="3.40.50.300">
    <property type="entry name" value="P-loop containing nucleotide triphosphate hydrolases"/>
    <property type="match status" value="1"/>
</dbReference>
<accession>A0ABV3QJJ4</accession>
<evidence type="ECO:0000313" key="5">
    <source>
        <dbReference type="EMBL" id="MEW9573306.1"/>
    </source>
</evidence>
<dbReference type="SUPFAM" id="SSF160246">
    <property type="entry name" value="EspE N-terminal domain-like"/>
    <property type="match status" value="1"/>
</dbReference>
<dbReference type="InterPro" id="IPR027417">
    <property type="entry name" value="P-loop_NTPase"/>
</dbReference>
<protein>
    <submittedName>
        <fullName evidence="5">GspE/PulE family protein</fullName>
    </submittedName>
</protein>
<dbReference type="PANTHER" id="PTHR30258:SF13">
    <property type="entry name" value="SECRETION PATHWAY ATPASE-RELATED"/>
    <property type="match status" value="1"/>
</dbReference>
<comment type="similarity">
    <text evidence="1">Belongs to the GSP E family.</text>
</comment>
<dbReference type="Gene3D" id="3.30.300.160">
    <property type="entry name" value="Type II secretion system, protein E, N-terminal domain"/>
    <property type="match status" value="1"/>
</dbReference>
<dbReference type="SMART" id="SM00382">
    <property type="entry name" value="AAA"/>
    <property type="match status" value="1"/>
</dbReference>
<dbReference type="InterPro" id="IPR007831">
    <property type="entry name" value="T2SS_GspE_N"/>
</dbReference>
<dbReference type="RefSeq" id="WP_367855369.1">
    <property type="nucleotide sequence ID" value="NZ_JBFOHK010000005.1"/>
</dbReference>
<keyword evidence="3" id="KW-0067">ATP-binding</keyword>
<dbReference type="InterPro" id="IPR003593">
    <property type="entry name" value="AAA+_ATPase"/>
</dbReference>
<comment type="caution">
    <text evidence="5">The sequence shown here is derived from an EMBL/GenBank/DDBJ whole genome shotgun (WGS) entry which is preliminary data.</text>
</comment>